<feature type="region of interest" description="Disordered" evidence="1">
    <location>
        <begin position="166"/>
        <end position="189"/>
    </location>
</feature>
<feature type="compositionally biased region" description="Basic and acidic residues" evidence="1">
    <location>
        <begin position="170"/>
        <end position="185"/>
    </location>
</feature>
<evidence type="ECO:0008006" key="5">
    <source>
        <dbReference type="Google" id="ProtNLM"/>
    </source>
</evidence>
<feature type="signal peptide" evidence="2">
    <location>
        <begin position="1"/>
        <end position="25"/>
    </location>
</feature>
<reference evidence="3 4" key="1">
    <citation type="submission" date="2020-09" db="EMBL/GenBank/DDBJ databases">
        <title>Brevundimonas sp. LVF1 isolated from an oligotrophic pond in Goettingen, Germany.</title>
        <authorList>
            <person name="Friedrich I."/>
            <person name="Klassen A."/>
            <person name="Neubauer H."/>
            <person name="Schneider D."/>
            <person name="Hertel R."/>
            <person name="Daniel R."/>
        </authorList>
    </citation>
    <scope>NUCLEOTIDE SEQUENCE [LARGE SCALE GENOMIC DNA]</scope>
    <source>
        <strain evidence="3 4">LVF1</strain>
    </source>
</reference>
<evidence type="ECO:0000313" key="3">
    <source>
        <dbReference type="EMBL" id="QTC87748.1"/>
    </source>
</evidence>
<feature type="chain" id="PRO_5046523502" description="17 kDa surface antigen" evidence="2">
    <location>
        <begin position="26"/>
        <end position="249"/>
    </location>
</feature>
<dbReference type="RefSeq" id="WP_207824387.1">
    <property type="nucleotide sequence ID" value="NZ_CP062006.1"/>
</dbReference>
<keyword evidence="2" id="KW-0732">Signal</keyword>
<sequence length="249" mass="26851">MSPFKIPVAAMAGVALLGASVPAAAQTPSDLRDLVGARAGQAEGEVQNRGYVFVRTQEGGNSKWSYWRRGGDCVQITTTDGRYAAIDRMDRNLCDGGGSHDNGSNAAAAVLAGAAVIGLAAALAHHNRNHDDRDERHDDDYSRGYQDALYGATYDRNDSEAYHDGYLAGESERSNRRASNTDHVRRAPWAAQQACSARADDFQNRPRGSSAPISVREEGGDWRMVMGTGPYRSVCVVSDDGRVRGIDPY</sequence>
<evidence type="ECO:0000313" key="4">
    <source>
        <dbReference type="Proteomes" id="UP000663942"/>
    </source>
</evidence>
<gene>
    <name evidence="3" type="ORF">IFE19_17030</name>
</gene>
<name>A0ABX7SJV4_9CAUL</name>
<dbReference type="Proteomes" id="UP000663942">
    <property type="component" value="Chromosome"/>
</dbReference>
<proteinExistence type="predicted"/>
<protein>
    <recommendedName>
        <fullName evidence="5">17 kDa surface antigen</fullName>
    </recommendedName>
</protein>
<evidence type="ECO:0000256" key="1">
    <source>
        <dbReference type="SAM" id="MobiDB-lite"/>
    </source>
</evidence>
<evidence type="ECO:0000256" key="2">
    <source>
        <dbReference type="SAM" id="SignalP"/>
    </source>
</evidence>
<accession>A0ABX7SJV4</accession>
<organism evidence="3 4">
    <name type="scientific">Brevundimonas pondensis</name>
    <dbReference type="NCBI Taxonomy" id="2774189"/>
    <lineage>
        <taxon>Bacteria</taxon>
        <taxon>Pseudomonadati</taxon>
        <taxon>Pseudomonadota</taxon>
        <taxon>Alphaproteobacteria</taxon>
        <taxon>Caulobacterales</taxon>
        <taxon>Caulobacteraceae</taxon>
        <taxon>Brevundimonas</taxon>
    </lineage>
</organism>
<keyword evidence="4" id="KW-1185">Reference proteome</keyword>
<dbReference type="EMBL" id="CP062006">
    <property type="protein sequence ID" value="QTC87748.1"/>
    <property type="molecule type" value="Genomic_DNA"/>
</dbReference>